<dbReference type="Gene3D" id="3.30.2070.10">
    <property type="entry name" value="Formate dehydrogenase/DMSO reductase"/>
    <property type="match status" value="1"/>
</dbReference>
<dbReference type="GO" id="GO:0051539">
    <property type="term" value="F:4 iron, 4 sulfur cluster binding"/>
    <property type="evidence" value="ECO:0007669"/>
    <property type="project" value="UniProtKB-KW"/>
</dbReference>
<reference evidence="10 11" key="1">
    <citation type="submission" date="2016-10" db="EMBL/GenBank/DDBJ databases">
        <authorList>
            <person name="de Groot N.N."/>
        </authorList>
    </citation>
    <scope>NUCLEOTIDE SEQUENCE [LARGE SCALE GENOMIC DNA]</scope>
    <source>
        <strain evidence="10 11">CGMCC 1.9156</strain>
    </source>
</reference>
<keyword evidence="5" id="KW-0732">Signal</keyword>
<dbReference type="Gene3D" id="3.40.228.10">
    <property type="entry name" value="Dimethylsulfoxide Reductase, domain 2"/>
    <property type="match status" value="1"/>
</dbReference>
<dbReference type="Gene3D" id="2.20.25.90">
    <property type="entry name" value="ADC-like domains"/>
    <property type="match status" value="1"/>
</dbReference>
<organism evidence="10 11">
    <name type="scientific">Sunxiuqinia elliptica</name>
    <dbReference type="NCBI Taxonomy" id="655355"/>
    <lineage>
        <taxon>Bacteria</taxon>
        <taxon>Pseudomonadati</taxon>
        <taxon>Bacteroidota</taxon>
        <taxon>Bacteroidia</taxon>
        <taxon>Marinilabiliales</taxon>
        <taxon>Prolixibacteraceae</taxon>
        <taxon>Sunxiuqinia</taxon>
    </lineage>
</organism>
<evidence type="ECO:0000256" key="3">
    <source>
        <dbReference type="ARBA" id="ARBA00022505"/>
    </source>
</evidence>
<sequence length="747" mass="83650">MAQKRRDFIKISSLSAAGLIFGAQQLRSAIPPYSQTELGDFGPLSSQRTPTYCEVCFWKCAGWVYKNQEGAIQKVVGNDNDSNCNGRLCPRGTGGVGMYYDEDRLKNPLIRVKGKDGKQTFREASWDEALDVVAKGLQKVKEEHGAECTALLTHGSGGHYFGTLLKAFGSTNIAAPSYAQCRGPREVGFIATFGEGLNSPEPTDIRDTRCLVLIGSHLGENMHNGQVQEMSDAIDKGASIITVDPRFSTVASKSKFWLPIKPATDIALLLTWIHEIIENEWYDKDYVERYTYGLDLLKAHVKNYTPEWAYGITTIKPEVIRETAREMANAAPSVIIHPGRHVTWYGDDTQRLRAVAILNALLGSWGRRGGFYVPEKASVPSYPHPEFPKPQRTWRDAMGGKYKLADLALASGVCDATIPSPDLNCSIKAWIVNGTNLIMTLPDQRKTIEAIQNLDFMVVVDTMPMEITGYADVVLPECTYLERWDDLRVVQGREPNIALRMPAAEPKYNTKPAYWMAKKLADKMGLGDYFAWNSMEEMLDWQLKEVGSSLEEMKRIGVKNLPREYGALYFRDGEEIEFNTNTGKIELYSTALAAEGFDPMPKYTPHMEPPAGYYHLNYGRAPQHTFSRTSNNPNLTDLMDENTLWVNPKVAKEWGLKNGQPVYLENQDGVVSDFPIKVRVTERTRFDSVYMVHGFGHANKKLSRAFGKGASDSQLITRVLVDPIMGGTGMRGNFVTFRFEKESEVKS</sequence>
<keyword evidence="3" id="KW-0500">Molybdenum</keyword>
<dbReference type="SUPFAM" id="SSF53706">
    <property type="entry name" value="Formate dehydrogenase/DMSO reductase, domains 1-3"/>
    <property type="match status" value="1"/>
</dbReference>
<dbReference type="PANTHER" id="PTHR43742:SF9">
    <property type="entry name" value="TETRATHIONATE REDUCTASE SUBUNIT A"/>
    <property type="match status" value="1"/>
</dbReference>
<evidence type="ECO:0000313" key="10">
    <source>
        <dbReference type="EMBL" id="SFF63650.1"/>
    </source>
</evidence>
<dbReference type="InterPro" id="IPR050612">
    <property type="entry name" value="Prok_Mopterin_Oxidored"/>
</dbReference>
<evidence type="ECO:0000256" key="8">
    <source>
        <dbReference type="ARBA" id="ARBA00023014"/>
    </source>
</evidence>
<keyword evidence="7" id="KW-0408">Iron</keyword>
<accession>A0A1I2KBR1</accession>
<dbReference type="RefSeq" id="WP_093921096.1">
    <property type="nucleotide sequence ID" value="NZ_FONW01000011.1"/>
</dbReference>
<evidence type="ECO:0000256" key="1">
    <source>
        <dbReference type="ARBA" id="ARBA00010312"/>
    </source>
</evidence>
<dbReference type="SUPFAM" id="SSF50692">
    <property type="entry name" value="ADC-like"/>
    <property type="match status" value="1"/>
</dbReference>
<gene>
    <name evidence="10" type="ORF">SAMN05216283_11188</name>
</gene>
<feature type="domain" description="4Fe-4S Mo/W bis-MGD-type" evidence="9">
    <location>
        <begin position="46"/>
        <end position="103"/>
    </location>
</feature>
<dbReference type="GO" id="GO:0016491">
    <property type="term" value="F:oxidoreductase activity"/>
    <property type="evidence" value="ECO:0007669"/>
    <property type="project" value="UniProtKB-KW"/>
</dbReference>
<evidence type="ECO:0000256" key="6">
    <source>
        <dbReference type="ARBA" id="ARBA00023002"/>
    </source>
</evidence>
<evidence type="ECO:0000256" key="7">
    <source>
        <dbReference type="ARBA" id="ARBA00023004"/>
    </source>
</evidence>
<dbReference type="PROSITE" id="PS51669">
    <property type="entry name" value="4FE4S_MOW_BIS_MGD"/>
    <property type="match status" value="1"/>
</dbReference>
<keyword evidence="4" id="KW-0479">Metal-binding</keyword>
<dbReference type="AlphaFoldDB" id="A0A1I2KBR1"/>
<keyword evidence="6" id="KW-0560">Oxidoreductase</keyword>
<dbReference type="GO" id="GO:0046872">
    <property type="term" value="F:metal ion binding"/>
    <property type="evidence" value="ECO:0007669"/>
    <property type="project" value="UniProtKB-KW"/>
</dbReference>
<evidence type="ECO:0000259" key="9">
    <source>
        <dbReference type="PROSITE" id="PS51669"/>
    </source>
</evidence>
<keyword evidence="2" id="KW-0004">4Fe-4S</keyword>
<dbReference type="InterPro" id="IPR006657">
    <property type="entry name" value="MoPterin_dinucl-bd_dom"/>
</dbReference>
<keyword evidence="11" id="KW-1185">Reference proteome</keyword>
<dbReference type="Proteomes" id="UP000198964">
    <property type="component" value="Unassembled WGS sequence"/>
</dbReference>
<dbReference type="EMBL" id="FONW01000011">
    <property type="protein sequence ID" value="SFF63650.1"/>
    <property type="molecule type" value="Genomic_DNA"/>
</dbReference>
<proteinExistence type="inferred from homology"/>
<evidence type="ECO:0000256" key="4">
    <source>
        <dbReference type="ARBA" id="ARBA00022723"/>
    </source>
</evidence>
<evidence type="ECO:0000313" key="11">
    <source>
        <dbReference type="Proteomes" id="UP000198964"/>
    </source>
</evidence>
<dbReference type="InterPro" id="IPR006656">
    <property type="entry name" value="Mopterin_OxRdtase"/>
</dbReference>
<dbReference type="CDD" id="cd02778">
    <property type="entry name" value="MopB_CT_Thiosulfate-R-like"/>
    <property type="match status" value="1"/>
</dbReference>
<dbReference type="SMART" id="SM00926">
    <property type="entry name" value="Molybdop_Fe4S4"/>
    <property type="match status" value="1"/>
</dbReference>
<protein>
    <submittedName>
        <fullName evidence="10">Thiosulfate reductase / polysulfide reductase chain A</fullName>
    </submittedName>
</protein>
<dbReference type="Pfam" id="PF01568">
    <property type="entry name" value="Molydop_binding"/>
    <property type="match status" value="1"/>
</dbReference>
<dbReference type="Pfam" id="PF00384">
    <property type="entry name" value="Molybdopterin"/>
    <property type="match status" value="1"/>
</dbReference>
<keyword evidence="8" id="KW-0411">Iron-sulfur</keyword>
<dbReference type="STRING" id="655355.SAMN05216283_11188"/>
<dbReference type="InterPro" id="IPR009010">
    <property type="entry name" value="Asp_de-COase-like_dom_sf"/>
</dbReference>
<dbReference type="PANTHER" id="PTHR43742">
    <property type="entry name" value="TRIMETHYLAMINE-N-OXIDE REDUCTASE"/>
    <property type="match status" value="1"/>
</dbReference>
<dbReference type="Gene3D" id="3.40.50.740">
    <property type="match status" value="1"/>
</dbReference>
<dbReference type="InterPro" id="IPR006963">
    <property type="entry name" value="Mopterin_OxRdtase_4Fe-4S_dom"/>
</dbReference>
<dbReference type="GO" id="GO:0043546">
    <property type="term" value="F:molybdopterin cofactor binding"/>
    <property type="evidence" value="ECO:0007669"/>
    <property type="project" value="InterPro"/>
</dbReference>
<name>A0A1I2KBR1_9BACT</name>
<comment type="similarity">
    <text evidence="1">Belongs to the prokaryotic molybdopterin-containing oxidoreductase family.</text>
</comment>
<dbReference type="Gene3D" id="2.40.40.20">
    <property type="match status" value="1"/>
</dbReference>
<evidence type="ECO:0000256" key="5">
    <source>
        <dbReference type="ARBA" id="ARBA00022729"/>
    </source>
</evidence>
<evidence type="ECO:0000256" key="2">
    <source>
        <dbReference type="ARBA" id="ARBA00022485"/>
    </source>
</evidence>